<dbReference type="EMBL" id="CP006842">
    <property type="protein sequence ID" value="AHW63985.1"/>
    <property type="molecule type" value="Genomic_DNA"/>
</dbReference>
<dbReference type="GO" id="GO:0016787">
    <property type="term" value="F:hydrolase activity"/>
    <property type="evidence" value="ECO:0007669"/>
    <property type="project" value="InterPro"/>
</dbReference>
<dbReference type="PANTHER" id="PTHR36492">
    <property type="match status" value="1"/>
</dbReference>
<dbReference type="OrthoDB" id="9013891at2"/>
<dbReference type="RefSeq" id="WP_052539882.1">
    <property type="nucleotide sequence ID" value="NZ_CP006842.1"/>
</dbReference>
<dbReference type="SUPFAM" id="SSF56300">
    <property type="entry name" value="Metallo-dependent phosphatases"/>
    <property type="match status" value="1"/>
</dbReference>
<evidence type="ECO:0000313" key="2">
    <source>
        <dbReference type="EMBL" id="AHW63985.1"/>
    </source>
</evidence>
<dbReference type="InterPro" id="IPR052963">
    <property type="entry name" value="Pantetheine_PDE"/>
</dbReference>
<gene>
    <name evidence="2" type="ORF">CGLY_07700</name>
</gene>
<reference evidence="2 3" key="1">
    <citation type="journal article" date="2015" name="Int. J. Syst. Evol. Microbiol.">
        <title>Revisiting Corynebacterium glyciniphilum (ex Kubota et al., 1972) sp. nov., nom. rev., isolated from putrefied banana.</title>
        <authorList>
            <person name="Al-Dilaimi A."/>
            <person name="Bednarz H."/>
            <person name="Lomker A."/>
            <person name="Niehaus K."/>
            <person name="Kalinowski J."/>
            <person name="Ruckert C."/>
        </authorList>
    </citation>
    <scope>NUCLEOTIDE SEQUENCE [LARGE SCALE GENOMIC DNA]</scope>
    <source>
        <strain evidence="2">AJ 3170</strain>
    </source>
</reference>
<keyword evidence="3" id="KW-1185">Reference proteome</keyword>
<protein>
    <recommendedName>
        <fullName evidence="1">Calcineurin-like phosphoesterase domain-containing protein</fullName>
    </recommendedName>
</protein>
<dbReference type="InterPro" id="IPR029052">
    <property type="entry name" value="Metallo-depent_PP-like"/>
</dbReference>
<feature type="domain" description="Calcineurin-like phosphoesterase" evidence="1">
    <location>
        <begin position="22"/>
        <end position="245"/>
    </location>
</feature>
<dbReference type="KEGG" id="cgy:CGLY_07700"/>
<dbReference type="HOGENOM" id="CLU_057759_1_0_11"/>
<accession>X5E974</accession>
<evidence type="ECO:0000259" key="1">
    <source>
        <dbReference type="Pfam" id="PF00149"/>
    </source>
</evidence>
<dbReference type="PANTHER" id="PTHR36492:SF2">
    <property type="entry name" value="[ACYL-CARRIER-PROTEIN] PHOSPHODIESTERASE PPTH"/>
    <property type="match status" value="1"/>
</dbReference>
<organism evidence="2 3">
    <name type="scientific">Corynebacterium glyciniphilum AJ 3170</name>
    <dbReference type="NCBI Taxonomy" id="1404245"/>
    <lineage>
        <taxon>Bacteria</taxon>
        <taxon>Bacillati</taxon>
        <taxon>Actinomycetota</taxon>
        <taxon>Actinomycetes</taxon>
        <taxon>Mycobacteriales</taxon>
        <taxon>Corynebacteriaceae</taxon>
        <taxon>Corynebacterium</taxon>
    </lineage>
</organism>
<proteinExistence type="predicted"/>
<name>X5E974_9CORY</name>
<sequence length="293" mass="33027">MVSESDVDESAETDNGGRRRTLWAVSDLHVAARGNRDLVDLTVRPENPGDWLIVAGDVAERTSTILDTLRSLSEKFAQVIWVPGNHELFSRSSDEVHAAQKYEELVKGCQSMGVLTPEDPYPRFAGRTIVPMFTLYDHSWRDPLVTVERALSAAEGNGVVFTDQVAIAPYVDVPLWCQRRLGYTVRRLSTVSGPTVLVNHWPLVREVTARLRLPEVALWSGSRHTQDWPVRFGAETVIYGHLHIPVVTEVEGVRHVEVSLGYPRERERTLEQRRERNLWPYPVLTESAGEEAG</sequence>
<dbReference type="Gene3D" id="3.60.21.10">
    <property type="match status" value="1"/>
</dbReference>
<dbReference type="eggNOG" id="COG1409">
    <property type="taxonomic scope" value="Bacteria"/>
</dbReference>
<dbReference type="Pfam" id="PF00149">
    <property type="entry name" value="Metallophos"/>
    <property type="match status" value="1"/>
</dbReference>
<dbReference type="InterPro" id="IPR004843">
    <property type="entry name" value="Calcineurin-like_PHP"/>
</dbReference>
<dbReference type="STRING" id="1404245.CGLY_07700"/>
<evidence type="ECO:0000313" key="3">
    <source>
        <dbReference type="Proteomes" id="UP000023703"/>
    </source>
</evidence>
<dbReference type="AlphaFoldDB" id="X5E974"/>
<dbReference type="Proteomes" id="UP000023703">
    <property type="component" value="Chromosome"/>
</dbReference>